<dbReference type="PROSITE" id="PS50931">
    <property type="entry name" value="HTH_LYSR"/>
    <property type="match status" value="1"/>
</dbReference>
<reference evidence="6" key="1">
    <citation type="submission" date="2022-04" db="EMBL/GenBank/DDBJ databases">
        <title>Brenneria sp. isolated from walnut trees in Serbia.</title>
        <authorList>
            <person name="Gasic K."/>
            <person name="Zlatkovic N."/>
            <person name="Kuzmanovic N."/>
        </authorList>
    </citation>
    <scope>NUCLEOTIDE SEQUENCE</scope>
    <source>
        <strain evidence="7">KBI 423</strain>
        <strain evidence="6">KBI 447</strain>
    </source>
</reference>
<proteinExistence type="inferred from homology"/>
<dbReference type="Gene3D" id="1.10.10.10">
    <property type="entry name" value="Winged helix-like DNA-binding domain superfamily/Winged helix DNA-binding domain"/>
    <property type="match status" value="1"/>
</dbReference>
<dbReference type="Proteomes" id="UP001165569">
    <property type="component" value="Unassembled WGS sequence"/>
</dbReference>
<dbReference type="FunFam" id="3.40.190.290:FF:000001">
    <property type="entry name" value="Transcriptional regulator, LysR family"/>
    <property type="match status" value="1"/>
</dbReference>
<name>A0AA42C1I6_9GAMM</name>
<evidence type="ECO:0000256" key="3">
    <source>
        <dbReference type="ARBA" id="ARBA00023125"/>
    </source>
</evidence>
<dbReference type="PANTHER" id="PTHR30537:SF21">
    <property type="entry name" value="HTH-TYPE TRANSCRIPTIONAL REGULATOR SINR-RELATED"/>
    <property type="match status" value="1"/>
</dbReference>
<sequence length="306" mass="34762">MIRLEDLTLFVRSAALGSFSNAAREANLLPGQVSAAIQRLERELDIRLFARSTRSLRLTAEGEKYLPFAYEMLEILKTSQEALYGETHDIQGELKIALPSDIGRNVLLPLITEFCDAYPKLTLRLFLSDHVSDVFRDPVDIAIRYGIAENGSYVALPLAEDNRRVLVASPRYLEKAGYPRKLEDLVTHRCLLYSLNGRVYDKWIFQENGVRRYVAVNGRLQCDDADVARRWALEGLGIAYKSWIDVCADVVAGRLEVLLPEQQGEAAPLHLICPHRKQFSPAIRLLLTRLREHLFERTALMRELGV</sequence>
<dbReference type="InterPro" id="IPR058163">
    <property type="entry name" value="LysR-type_TF_proteobact-type"/>
</dbReference>
<dbReference type="EMBL" id="JAMPJT010000001">
    <property type="protein sequence ID" value="MCV9877448.1"/>
    <property type="molecule type" value="Genomic_DNA"/>
</dbReference>
<evidence type="ECO:0000256" key="1">
    <source>
        <dbReference type="ARBA" id="ARBA00009437"/>
    </source>
</evidence>
<evidence type="ECO:0000256" key="4">
    <source>
        <dbReference type="ARBA" id="ARBA00023163"/>
    </source>
</evidence>
<dbReference type="Proteomes" id="UP001165568">
    <property type="component" value="Unassembled WGS sequence"/>
</dbReference>
<dbReference type="InterPro" id="IPR000847">
    <property type="entry name" value="LysR_HTH_N"/>
</dbReference>
<dbReference type="InterPro" id="IPR005119">
    <property type="entry name" value="LysR_subst-bd"/>
</dbReference>
<evidence type="ECO:0000259" key="5">
    <source>
        <dbReference type="PROSITE" id="PS50931"/>
    </source>
</evidence>
<keyword evidence="2" id="KW-0805">Transcription regulation</keyword>
<dbReference type="Pfam" id="PF00126">
    <property type="entry name" value="HTH_1"/>
    <property type="match status" value="1"/>
</dbReference>
<dbReference type="CDD" id="cd08422">
    <property type="entry name" value="PBP2_CrgA_like"/>
    <property type="match status" value="1"/>
</dbReference>
<evidence type="ECO:0000256" key="2">
    <source>
        <dbReference type="ARBA" id="ARBA00023015"/>
    </source>
</evidence>
<keyword evidence="4" id="KW-0804">Transcription</keyword>
<dbReference type="Gene3D" id="3.40.190.290">
    <property type="match status" value="1"/>
</dbReference>
<dbReference type="InterPro" id="IPR036390">
    <property type="entry name" value="WH_DNA-bd_sf"/>
</dbReference>
<dbReference type="GO" id="GO:0003700">
    <property type="term" value="F:DNA-binding transcription factor activity"/>
    <property type="evidence" value="ECO:0007669"/>
    <property type="project" value="InterPro"/>
</dbReference>
<gene>
    <name evidence="6" type="ORF">NC803_01085</name>
    <name evidence="7" type="ORF">NC856_01660</name>
</gene>
<dbReference type="PANTHER" id="PTHR30537">
    <property type="entry name" value="HTH-TYPE TRANSCRIPTIONAL REGULATOR"/>
    <property type="match status" value="1"/>
</dbReference>
<evidence type="ECO:0000313" key="6">
    <source>
        <dbReference type="EMBL" id="MCV9877448.1"/>
    </source>
</evidence>
<evidence type="ECO:0000313" key="7">
    <source>
        <dbReference type="EMBL" id="MCV9880986.1"/>
    </source>
</evidence>
<keyword evidence="8" id="KW-1185">Reference proteome</keyword>
<protein>
    <submittedName>
        <fullName evidence="6">LysR family transcriptional regulator</fullName>
    </submittedName>
</protein>
<comment type="similarity">
    <text evidence="1">Belongs to the LysR transcriptional regulatory family.</text>
</comment>
<dbReference type="RefSeq" id="WP_264088673.1">
    <property type="nucleotide sequence ID" value="NZ_JAMPJT010000001.1"/>
</dbReference>
<evidence type="ECO:0000313" key="9">
    <source>
        <dbReference type="Proteomes" id="UP001165569"/>
    </source>
</evidence>
<dbReference type="FunFam" id="1.10.10.10:FF:000001">
    <property type="entry name" value="LysR family transcriptional regulator"/>
    <property type="match status" value="1"/>
</dbReference>
<dbReference type="SUPFAM" id="SSF46785">
    <property type="entry name" value="Winged helix' DNA-binding domain"/>
    <property type="match status" value="1"/>
</dbReference>
<evidence type="ECO:0000313" key="8">
    <source>
        <dbReference type="Proteomes" id="UP001165568"/>
    </source>
</evidence>
<dbReference type="GO" id="GO:0043565">
    <property type="term" value="F:sequence-specific DNA binding"/>
    <property type="evidence" value="ECO:0007669"/>
    <property type="project" value="TreeGrafter"/>
</dbReference>
<organism evidence="6 9">
    <name type="scientific">Brenneria izbisi</name>
    <dbReference type="NCBI Taxonomy" id="2939450"/>
    <lineage>
        <taxon>Bacteria</taxon>
        <taxon>Pseudomonadati</taxon>
        <taxon>Pseudomonadota</taxon>
        <taxon>Gammaproteobacteria</taxon>
        <taxon>Enterobacterales</taxon>
        <taxon>Pectobacteriaceae</taxon>
        <taxon>Brenneria</taxon>
    </lineage>
</organism>
<accession>A0AA42C1I6</accession>
<dbReference type="InterPro" id="IPR036388">
    <property type="entry name" value="WH-like_DNA-bd_sf"/>
</dbReference>
<feature type="domain" description="HTH lysR-type" evidence="5">
    <location>
        <begin position="2"/>
        <end position="59"/>
    </location>
</feature>
<keyword evidence="3" id="KW-0238">DNA-binding</keyword>
<comment type="caution">
    <text evidence="6">The sequence shown here is derived from an EMBL/GenBank/DDBJ whole genome shotgun (WGS) entry which is preliminary data.</text>
</comment>
<dbReference type="SUPFAM" id="SSF53850">
    <property type="entry name" value="Periplasmic binding protein-like II"/>
    <property type="match status" value="1"/>
</dbReference>
<dbReference type="GO" id="GO:0006351">
    <property type="term" value="P:DNA-templated transcription"/>
    <property type="evidence" value="ECO:0007669"/>
    <property type="project" value="TreeGrafter"/>
</dbReference>
<dbReference type="Pfam" id="PF03466">
    <property type="entry name" value="LysR_substrate"/>
    <property type="match status" value="1"/>
</dbReference>
<dbReference type="EMBL" id="JAMPJU010000001">
    <property type="protein sequence ID" value="MCV9880986.1"/>
    <property type="molecule type" value="Genomic_DNA"/>
</dbReference>
<dbReference type="AlphaFoldDB" id="A0AA42C1I6"/>